<proteinExistence type="predicted"/>
<evidence type="ECO:0000313" key="1">
    <source>
        <dbReference type="EMBL" id="BBY29159.1"/>
    </source>
</evidence>
<gene>
    <name evidence="1" type="ORF">MSEDJ_32550</name>
</gene>
<organism evidence="1 2">
    <name type="scientific">Mycolicibacterium sediminis</name>
    <dbReference type="NCBI Taxonomy" id="1286180"/>
    <lineage>
        <taxon>Bacteria</taxon>
        <taxon>Bacillati</taxon>
        <taxon>Actinomycetota</taxon>
        <taxon>Actinomycetes</taxon>
        <taxon>Mycobacteriales</taxon>
        <taxon>Mycobacteriaceae</taxon>
        <taxon>Mycolicibacterium</taxon>
    </lineage>
</organism>
<sequence length="175" mass="19177">MTSVVAADCTGLWRRTLLVGADGSRDTSTGVRWLQGPTAYVDSRGFAGRLHQRGDVFEWHRDVEIEPPGPHPDAGAMHWDGDVLVETGVHEDYVEHWQRVPGPTTPCGAMFVRGPDGSRGLVVRSGRLFGWAGGGAVVIDDVGSPRWADLRFADNQIRANGVRWIIDEYEGTVNQ</sequence>
<evidence type="ECO:0000313" key="2">
    <source>
        <dbReference type="Proteomes" id="UP000467193"/>
    </source>
</evidence>
<name>A0A7I7QRY4_9MYCO</name>
<dbReference type="EMBL" id="AP022588">
    <property type="protein sequence ID" value="BBY29159.1"/>
    <property type="molecule type" value="Genomic_DNA"/>
</dbReference>
<dbReference type="Proteomes" id="UP000467193">
    <property type="component" value="Chromosome"/>
</dbReference>
<accession>A0A7I7QRY4</accession>
<dbReference type="KEGG" id="msei:MSEDJ_32550"/>
<reference evidence="1 2" key="1">
    <citation type="journal article" date="2019" name="Emerg. Microbes Infect.">
        <title>Comprehensive subspecies identification of 175 nontuberculous mycobacteria species based on 7547 genomic profiles.</title>
        <authorList>
            <person name="Matsumoto Y."/>
            <person name="Kinjo T."/>
            <person name="Motooka D."/>
            <person name="Nabeya D."/>
            <person name="Jung N."/>
            <person name="Uechi K."/>
            <person name="Horii T."/>
            <person name="Iida T."/>
            <person name="Fujita J."/>
            <person name="Nakamura S."/>
        </authorList>
    </citation>
    <scope>NUCLEOTIDE SEQUENCE [LARGE SCALE GENOMIC DNA]</scope>
    <source>
        <strain evidence="1 2">JCM 17899</strain>
    </source>
</reference>
<protein>
    <submittedName>
        <fullName evidence="1">Uncharacterized protein</fullName>
    </submittedName>
</protein>
<dbReference type="AlphaFoldDB" id="A0A7I7QRY4"/>
<keyword evidence="2" id="KW-1185">Reference proteome</keyword>
<dbReference type="RefSeq" id="WP_163797955.1">
    <property type="nucleotide sequence ID" value="NZ_AP022588.1"/>
</dbReference>